<dbReference type="EMBL" id="JAMXQV010000001">
    <property type="protein sequence ID" value="MCR6481899.1"/>
    <property type="molecule type" value="Genomic_DNA"/>
</dbReference>
<dbReference type="GO" id="GO:0046983">
    <property type="term" value="F:protein dimerization activity"/>
    <property type="evidence" value="ECO:0007669"/>
    <property type="project" value="InterPro"/>
</dbReference>
<feature type="transmembrane region" description="Helical" evidence="11">
    <location>
        <begin position="20"/>
        <end position="37"/>
    </location>
</feature>
<evidence type="ECO:0000256" key="11">
    <source>
        <dbReference type="SAM" id="Phobius"/>
    </source>
</evidence>
<keyword evidence="4" id="KW-0808">Transferase</keyword>
<feature type="region of interest" description="Disordered" evidence="10">
    <location>
        <begin position="270"/>
        <end position="289"/>
    </location>
</feature>
<evidence type="ECO:0000256" key="5">
    <source>
        <dbReference type="ARBA" id="ARBA00022741"/>
    </source>
</evidence>
<dbReference type="AlphaFoldDB" id="A0A9X2SH00"/>
<comment type="caution">
    <text evidence="13">The sequence shown here is derived from an EMBL/GenBank/DDBJ whole genome shotgun (WGS) entry which is preliminary data.</text>
</comment>
<feature type="transmembrane region" description="Helical" evidence="11">
    <location>
        <begin position="99"/>
        <end position="125"/>
    </location>
</feature>
<dbReference type="Proteomes" id="UP001144096">
    <property type="component" value="Unassembled WGS sequence"/>
</dbReference>
<evidence type="ECO:0000256" key="8">
    <source>
        <dbReference type="ARBA" id="ARBA00023012"/>
    </source>
</evidence>
<dbReference type="EC" id="2.7.13.3" evidence="2"/>
<evidence type="ECO:0000256" key="1">
    <source>
        <dbReference type="ARBA" id="ARBA00000085"/>
    </source>
</evidence>
<dbReference type="Gene3D" id="3.30.565.10">
    <property type="entry name" value="Histidine kinase-like ATPase, C-terminal domain"/>
    <property type="match status" value="1"/>
</dbReference>
<protein>
    <recommendedName>
        <fullName evidence="2">histidine kinase</fullName>
        <ecNumber evidence="2">2.7.13.3</ecNumber>
    </recommendedName>
</protein>
<organism evidence="13 14">
    <name type="scientific">Amycolatopsis iheyensis</name>
    <dbReference type="NCBI Taxonomy" id="2945988"/>
    <lineage>
        <taxon>Bacteria</taxon>
        <taxon>Bacillati</taxon>
        <taxon>Actinomycetota</taxon>
        <taxon>Actinomycetes</taxon>
        <taxon>Pseudonocardiales</taxon>
        <taxon>Pseudonocardiaceae</taxon>
        <taxon>Amycolatopsis</taxon>
    </lineage>
</organism>
<feature type="transmembrane region" description="Helical" evidence="11">
    <location>
        <begin position="137"/>
        <end position="155"/>
    </location>
</feature>
<keyword evidence="3" id="KW-0597">Phosphoprotein</keyword>
<gene>
    <name evidence="13" type="ORF">M8542_03630</name>
</gene>
<keyword evidence="6 13" id="KW-0418">Kinase</keyword>
<evidence type="ECO:0000256" key="7">
    <source>
        <dbReference type="ARBA" id="ARBA00022840"/>
    </source>
</evidence>
<evidence type="ECO:0000256" key="2">
    <source>
        <dbReference type="ARBA" id="ARBA00012438"/>
    </source>
</evidence>
<name>A0A9X2SH00_9PSEU</name>
<reference evidence="13" key="1">
    <citation type="submission" date="2022-06" db="EMBL/GenBank/DDBJ databases">
        <title>Amycolatopsis iheyaensis sp. nov., a new species of the genus Amycolatopsis isolated from soil in Iheya island, Japan.</title>
        <authorList>
            <person name="Ngamcharungchit C."/>
            <person name="Kanto H."/>
            <person name="Take A."/>
            <person name="Intra B."/>
            <person name="Matsumoto A."/>
            <person name="Panbangred W."/>
            <person name="Inahashi Y."/>
        </authorList>
    </citation>
    <scope>NUCLEOTIDE SEQUENCE</scope>
    <source>
        <strain evidence="13">OK19-0408</strain>
    </source>
</reference>
<feature type="transmembrane region" description="Helical" evidence="11">
    <location>
        <begin position="44"/>
        <end position="62"/>
    </location>
</feature>
<dbReference type="InterPro" id="IPR011712">
    <property type="entry name" value="Sig_transdc_His_kin_sub3_dim/P"/>
</dbReference>
<evidence type="ECO:0000313" key="14">
    <source>
        <dbReference type="Proteomes" id="UP001144096"/>
    </source>
</evidence>
<keyword evidence="8" id="KW-0902">Two-component regulatory system</keyword>
<proteinExistence type="predicted"/>
<keyword evidence="11" id="KW-1133">Transmembrane helix</keyword>
<dbReference type="GO" id="GO:0000155">
    <property type="term" value="F:phosphorelay sensor kinase activity"/>
    <property type="evidence" value="ECO:0007669"/>
    <property type="project" value="InterPro"/>
</dbReference>
<keyword evidence="11" id="KW-0812">Transmembrane</keyword>
<evidence type="ECO:0000256" key="3">
    <source>
        <dbReference type="ARBA" id="ARBA00022553"/>
    </source>
</evidence>
<keyword evidence="9" id="KW-0175">Coiled coil</keyword>
<dbReference type="InterPro" id="IPR050482">
    <property type="entry name" value="Sensor_HK_TwoCompSys"/>
</dbReference>
<evidence type="ECO:0000256" key="10">
    <source>
        <dbReference type="SAM" id="MobiDB-lite"/>
    </source>
</evidence>
<dbReference type="PANTHER" id="PTHR24421">
    <property type="entry name" value="NITRATE/NITRITE SENSOR PROTEIN NARX-RELATED"/>
    <property type="match status" value="1"/>
</dbReference>
<dbReference type="Gene3D" id="1.20.5.1930">
    <property type="match status" value="1"/>
</dbReference>
<evidence type="ECO:0000256" key="9">
    <source>
        <dbReference type="SAM" id="Coils"/>
    </source>
</evidence>
<keyword evidence="7" id="KW-0067">ATP-binding</keyword>
<dbReference type="Pfam" id="PF07730">
    <property type="entry name" value="HisKA_3"/>
    <property type="match status" value="1"/>
</dbReference>
<comment type="catalytic activity">
    <reaction evidence="1">
        <text>ATP + protein L-histidine = ADP + protein N-phospho-L-histidine.</text>
        <dbReference type="EC" id="2.7.13.3"/>
    </reaction>
</comment>
<dbReference type="GO" id="GO:0005524">
    <property type="term" value="F:ATP binding"/>
    <property type="evidence" value="ECO:0007669"/>
    <property type="project" value="UniProtKB-KW"/>
</dbReference>
<accession>A0A9X2SH00</accession>
<dbReference type="CDD" id="cd16917">
    <property type="entry name" value="HATPase_UhpB-NarQ-NarX-like"/>
    <property type="match status" value="1"/>
</dbReference>
<evidence type="ECO:0000313" key="13">
    <source>
        <dbReference type="EMBL" id="MCR6481899.1"/>
    </source>
</evidence>
<sequence>MAGPGDEDTELGLAERVAPGWLVVQVVSTLLLFGALLTARATPLVWTVCGASFLCWLVFALTDRSMPRLSTASLALSSFLPALVVGWSTDGTAILMAGVPLGVFAALAGVSANLIIAFAGFEIAVEVAGCALARESWVTMLGYAVVMLISTLFGLNRRQYQVQAHQAELLLEQTRLMHDEHAKAAALQERTRIAREIHDVLAHSLGALSVQLDLAEGLLSVKGDREAALERLRRSRRLANEGLNEARRAVAALRRNAPPLPESLREMATEHEHDHGVPVTFETTGEPRPIRPETAISLLRAGREALTNAAKHAPGAPIGMVLGFSAAKVTLCVHNEQVPSPREPVADSPPSGYGLVGMGERLALVSGSLVAGQPEDPARGGWLVTAEVPE</sequence>
<dbReference type="SUPFAM" id="SSF55874">
    <property type="entry name" value="ATPase domain of HSP90 chaperone/DNA topoisomerase II/histidine kinase"/>
    <property type="match status" value="1"/>
</dbReference>
<evidence type="ECO:0000256" key="6">
    <source>
        <dbReference type="ARBA" id="ARBA00022777"/>
    </source>
</evidence>
<dbReference type="PANTHER" id="PTHR24421:SF10">
    <property type="entry name" value="NITRATE_NITRITE SENSOR PROTEIN NARQ"/>
    <property type="match status" value="1"/>
</dbReference>
<feature type="coiled-coil region" evidence="9">
    <location>
        <begin position="229"/>
        <end position="256"/>
    </location>
</feature>
<keyword evidence="5" id="KW-0547">Nucleotide-binding</keyword>
<dbReference type="GO" id="GO:0016020">
    <property type="term" value="C:membrane"/>
    <property type="evidence" value="ECO:0007669"/>
    <property type="project" value="InterPro"/>
</dbReference>
<evidence type="ECO:0000259" key="12">
    <source>
        <dbReference type="Pfam" id="PF07730"/>
    </source>
</evidence>
<keyword evidence="11" id="KW-0472">Membrane</keyword>
<feature type="transmembrane region" description="Helical" evidence="11">
    <location>
        <begin position="68"/>
        <end position="87"/>
    </location>
</feature>
<keyword evidence="14" id="KW-1185">Reference proteome</keyword>
<feature type="domain" description="Signal transduction histidine kinase subgroup 3 dimerisation and phosphoacceptor" evidence="12">
    <location>
        <begin position="189"/>
        <end position="255"/>
    </location>
</feature>
<dbReference type="RefSeq" id="WP_257918516.1">
    <property type="nucleotide sequence ID" value="NZ_JAMXQV010000001.1"/>
</dbReference>
<dbReference type="InterPro" id="IPR036890">
    <property type="entry name" value="HATPase_C_sf"/>
</dbReference>
<evidence type="ECO:0000256" key="4">
    <source>
        <dbReference type="ARBA" id="ARBA00022679"/>
    </source>
</evidence>